<dbReference type="AlphaFoldDB" id="A0A7S3VR93"/>
<gene>
    <name evidence="2" type="ORF">DTER00134_LOCUS17543</name>
</gene>
<evidence type="ECO:0000313" key="2">
    <source>
        <dbReference type="EMBL" id="CAE0502470.1"/>
    </source>
</evidence>
<proteinExistence type="predicted"/>
<organism evidence="2">
    <name type="scientific">Dunaliella tertiolecta</name>
    <name type="common">Green alga</name>
    <dbReference type="NCBI Taxonomy" id="3047"/>
    <lineage>
        <taxon>Eukaryota</taxon>
        <taxon>Viridiplantae</taxon>
        <taxon>Chlorophyta</taxon>
        <taxon>core chlorophytes</taxon>
        <taxon>Chlorophyceae</taxon>
        <taxon>CS clade</taxon>
        <taxon>Chlamydomonadales</taxon>
        <taxon>Dunaliellaceae</taxon>
        <taxon>Dunaliella</taxon>
    </lineage>
</organism>
<accession>A0A7S3VR93</accession>
<protein>
    <submittedName>
        <fullName evidence="2">Uncharacterized protein</fullName>
    </submittedName>
</protein>
<reference evidence="2" key="1">
    <citation type="submission" date="2021-01" db="EMBL/GenBank/DDBJ databases">
        <authorList>
            <person name="Corre E."/>
            <person name="Pelletier E."/>
            <person name="Niang G."/>
            <person name="Scheremetjew M."/>
            <person name="Finn R."/>
            <person name="Kale V."/>
            <person name="Holt S."/>
            <person name="Cochrane G."/>
            <person name="Meng A."/>
            <person name="Brown T."/>
            <person name="Cohen L."/>
        </authorList>
    </citation>
    <scope>NUCLEOTIDE SEQUENCE</scope>
    <source>
        <strain evidence="2">CCMP1320</strain>
    </source>
</reference>
<feature type="region of interest" description="Disordered" evidence="1">
    <location>
        <begin position="133"/>
        <end position="154"/>
    </location>
</feature>
<sequence>MQSKHTQSKEATFTAYQEEKGMEGEMDWVEGVGSQEEKGMEGEMDWVEGVGSLQVRQSNTVPSKFANARSYLVQRCSRYEGQQRMLMGWVMVVGSHTHTSRSLLFLEGPYKLSAIGLNDEASPGGQELLFHQRPRPDKPRAVPVRGVGAPYVHR</sequence>
<name>A0A7S3VR93_DUNTE</name>
<evidence type="ECO:0000256" key="1">
    <source>
        <dbReference type="SAM" id="MobiDB-lite"/>
    </source>
</evidence>
<dbReference type="EMBL" id="HBIP01029043">
    <property type="protein sequence ID" value="CAE0502470.1"/>
    <property type="molecule type" value="Transcribed_RNA"/>
</dbReference>